<evidence type="ECO:0000313" key="1">
    <source>
        <dbReference type="EMBL" id="GFN85669.1"/>
    </source>
</evidence>
<gene>
    <name evidence="1" type="ORF">PoB_001217500</name>
</gene>
<protein>
    <submittedName>
        <fullName evidence="1">Uncharacterized protein</fullName>
    </submittedName>
</protein>
<sequence>MFLMNDENKKQLTQFLLHEWQQDCFALNLLIRELYFACHRQCFVLSSCDGKTTDLRPVPYLASSHEEADTLLTLHAIYSDQNIVT</sequence>
<dbReference type="Proteomes" id="UP000735302">
    <property type="component" value="Unassembled WGS sequence"/>
</dbReference>
<reference evidence="1 2" key="1">
    <citation type="journal article" date="2021" name="Elife">
        <title>Chloroplast acquisition without the gene transfer in kleptoplastic sea slugs, Plakobranchus ocellatus.</title>
        <authorList>
            <person name="Maeda T."/>
            <person name="Takahashi S."/>
            <person name="Yoshida T."/>
            <person name="Shimamura S."/>
            <person name="Takaki Y."/>
            <person name="Nagai Y."/>
            <person name="Toyoda A."/>
            <person name="Suzuki Y."/>
            <person name="Arimoto A."/>
            <person name="Ishii H."/>
            <person name="Satoh N."/>
            <person name="Nishiyama T."/>
            <person name="Hasebe M."/>
            <person name="Maruyama T."/>
            <person name="Minagawa J."/>
            <person name="Obokata J."/>
            <person name="Shigenobu S."/>
        </authorList>
    </citation>
    <scope>NUCLEOTIDE SEQUENCE [LARGE SCALE GENOMIC DNA]</scope>
</reference>
<keyword evidence="2" id="KW-1185">Reference proteome</keyword>
<evidence type="ECO:0000313" key="2">
    <source>
        <dbReference type="Proteomes" id="UP000735302"/>
    </source>
</evidence>
<organism evidence="1 2">
    <name type="scientific">Plakobranchus ocellatus</name>
    <dbReference type="NCBI Taxonomy" id="259542"/>
    <lineage>
        <taxon>Eukaryota</taxon>
        <taxon>Metazoa</taxon>
        <taxon>Spiralia</taxon>
        <taxon>Lophotrochozoa</taxon>
        <taxon>Mollusca</taxon>
        <taxon>Gastropoda</taxon>
        <taxon>Heterobranchia</taxon>
        <taxon>Euthyneura</taxon>
        <taxon>Panpulmonata</taxon>
        <taxon>Sacoglossa</taxon>
        <taxon>Placobranchoidea</taxon>
        <taxon>Plakobranchidae</taxon>
        <taxon>Plakobranchus</taxon>
    </lineage>
</organism>
<comment type="caution">
    <text evidence="1">The sequence shown here is derived from an EMBL/GenBank/DDBJ whole genome shotgun (WGS) entry which is preliminary data.</text>
</comment>
<proteinExistence type="predicted"/>
<accession>A0AAV3YRA4</accession>
<dbReference type="EMBL" id="BLXT01001440">
    <property type="protein sequence ID" value="GFN85669.1"/>
    <property type="molecule type" value="Genomic_DNA"/>
</dbReference>
<name>A0AAV3YRA4_9GAST</name>
<dbReference type="AlphaFoldDB" id="A0AAV3YRA4"/>